<dbReference type="PANTHER" id="PTHR34580:SF9">
    <property type="entry name" value="SLL5097 PROTEIN"/>
    <property type="match status" value="1"/>
</dbReference>
<name>A0ABS1C3E4_9BACT</name>
<evidence type="ECO:0000259" key="2">
    <source>
        <dbReference type="Pfam" id="PF25583"/>
    </source>
</evidence>
<evidence type="ECO:0000313" key="3">
    <source>
        <dbReference type="EMBL" id="MBK0403070.1"/>
    </source>
</evidence>
<protein>
    <submittedName>
        <fullName evidence="3">WYL domain-containing protein</fullName>
    </submittedName>
</protein>
<feature type="domain" description="WCX" evidence="2">
    <location>
        <begin position="256"/>
        <end position="331"/>
    </location>
</feature>
<sequence length="336" mass="39000">MPVNKDLLSRIRIIDACLRNRSRIYWSKEALIQKILEKSDIKIKKRTIDNDIYLMRNSEQLNYNAPIAFSKLHGGYYYTDPDFTLEKLPLNSEDLNALKLVATTLRQYKEIAMFKEFSANVEKVINLVEFVPSLSSSDFNAFIDFEKAPFSKGGEYLNSISNAISSKTVLLVSYQKFQDQQSSLRTISPYLLKEYRNRWYLVGLQHDKAEVRTFALDRIISLVLKDNEKYNDQESIDSDTYFRNTIGISLTDGIVEEVILSFKPSSGYYIKTQYLHSTQEILVDNDRELRIKLNVVSNYELISTILSFGNKVKVICPKELQKEIANKLRQAQLQYE</sequence>
<dbReference type="EMBL" id="JAEHFX010000003">
    <property type="protein sequence ID" value="MBK0403070.1"/>
    <property type="molecule type" value="Genomic_DNA"/>
</dbReference>
<dbReference type="Pfam" id="PF25583">
    <property type="entry name" value="WCX"/>
    <property type="match status" value="1"/>
</dbReference>
<proteinExistence type="predicted"/>
<evidence type="ECO:0000313" key="4">
    <source>
        <dbReference type="Proteomes" id="UP000644147"/>
    </source>
</evidence>
<dbReference type="InterPro" id="IPR057727">
    <property type="entry name" value="WCX_dom"/>
</dbReference>
<keyword evidence="4" id="KW-1185">Reference proteome</keyword>
<dbReference type="PROSITE" id="PS52050">
    <property type="entry name" value="WYL"/>
    <property type="match status" value="1"/>
</dbReference>
<dbReference type="RefSeq" id="WP_200505811.1">
    <property type="nucleotide sequence ID" value="NZ_JAEHFX010000003.1"/>
</dbReference>
<dbReference type="InterPro" id="IPR051534">
    <property type="entry name" value="CBASS_pafABC_assoc_protein"/>
</dbReference>
<gene>
    <name evidence="3" type="ORF">I5M27_08730</name>
</gene>
<reference evidence="3 4" key="1">
    <citation type="submission" date="2020-12" db="EMBL/GenBank/DDBJ databases">
        <title>Bacterial novel species Adhaeribacter sp. BT258 isolated from soil.</title>
        <authorList>
            <person name="Jung H.-Y."/>
        </authorList>
    </citation>
    <scope>NUCLEOTIDE SEQUENCE [LARGE SCALE GENOMIC DNA]</scope>
    <source>
        <strain evidence="3 4">BT258</strain>
    </source>
</reference>
<organism evidence="3 4">
    <name type="scientific">Adhaeribacter terrigena</name>
    <dbReference type="NCBI Taxonomy" id="2793070"/>
    <lineage>
        <taxon>Bacteria</taxon>
        <taxon>Pseudomonadati</taxon>
        <taxon>Bacteroidota</taxon>
        <taxon>Cytophagia</taxon>
        <taxon>Cytophagales</taxon>
        <taxon>Hymenobacteraceae</taxon>
        <taxon>Adhaeribacter</taxon>
    </lineage>
</organism>
<feature type="domain" description="WYL" evidence="1">
    <location>
        <begin position="155"/>
        <end position="222"/>
    </location>
</feature>
<comment type="caution">
    <text evidence="3">The sequence shown here is derived from an EMBL/GenBank/DDBJ whole genome shotgun (WGS) entry which is preliminary data.</text>
</comment>
<evidence type="ECO:0000259" key="1">
    <source>
        <dbReference type="Pfam" id="PF13280"/>
    </source>
</evidence>
<dbReference type="PANTHER" id="PTHR34580">
    <property type="match status" value="1"/>
</dbReference>
<dbReference type="Proteomes" id="UP000644147">
    <property type="component" value="Unassembled WGS sequence"/>
</dbReference>
<accession>A0ABS1C3E4</accession>
<dbReference type="InterPro" id="IPR026881">
    <property type="entry name" value="WYL_dom"/>
</dbReference>
<dbReference type="Pfam" id="PF13280">
    <property type="entry name" value="WYL"/>
    <property type="match status" value="1"/>
</dbReference>